<feature type="domain" description="HTH luxR-type" evidence="6">
    <location>
        <begin position="150"/>
        <end position="215"/>
    </location>
</feature>
<dbReference type="InterPro" id="IPR058245">
    <property type="entry name" value="NreC/VraR/RcsB-like_REC"/>
</dbReference>
<dbReference type="EMBL" id="CP078077">
    <property type="protein sequence ID" value="UPL14786.1"/>
    <property type="molecule type" value="Genomic_DNA"/>
</dbReference>
<sequence length="223" mass="23716">MKVLLVDDQALHRMGMRMFLTGQDGLEVVGEAVDGADAVRQALRLRPDIVVMDVRMPGMDGIEATRQIVADVPEARVLLLTTFDLDEYVIEGLEAGASGFLTKDSEPGDILSAIRSVAAGDAVIAPSATRRLLSRLAGGLSQQEPQNLSAKAATTRLSAREHEIFVEIARGATNSEIAATLHLAESTVKSNVGRIFNKIGARDRVQAVILAFHAGLAPGSAKH</sequence>
<evidence type="ECO:0000256" key="1">
    <source>
        <dbReference type="ARBA" id="ARBA00022553"/>
    </source>
</evidence>
<dbReference type="SUPFAM" id="SSF52172">
    <property type="entry name" value="CheY-like"/>
    <property type="match status" value="1"/>
</dbReference>
<dbReference type="InterPro" id="IPR016032">
    <property type="entry name" value="Sig_transdc_resp-reg_C-effctor"/>
</dbReference>
<organism evidence="8 9">
    <name type="scientific">Microbacterium galbinum</name>
    <dbReference type="NCBI Taxonomy" id="2851646"/>
    <lineage>
        <taxon>Bacteria</taxon>
        <taxon>Bacillati</taxon>
        <taxon>Actinomycetota</taxon>
        <taxon>Actinomycetes</taxon>
        <taxon>Micrococcales</taxon>
        <taxon>Microbacteriaceae</taxon>
        <taxon>Microbacterium</taxon>
    </lineage>
</organism>
<evidence type="ECO:0000256" key="4">
    <source>
        <dbReference type="ARBA" id="ARBA00023163"/>
    </source>
</evidence>
<dbReference type="SMART" id="SM00448">
    <property type="entry name" value="REC"/>
    <property type="match status" value="1"/>
</dbReference>
<dbReference type="Pfam" id="PF00196">
    <property type="entry name" value="GerE"/>
    <property type="match status" value="1"/>
</dbReference>
<proteinExistence type="predicted"/>
<dbReference type="InterPro" id="IPR000792">
    <property type="entry name" value="Tscrpt_reg_LuxR_C"/>
</dbReference>
<accession>A0ABY4ISI0</accession>
<keyword evidence="3" id="KW-0238">DNA-binding</keyword>
<dbReference type="Gene3D" id="3.40.50.2300">
    <property type="match status" value="1"/>
</dbReference>
<keyword evidence="4" id="KW-0804">Transcription</keyword>
<protein>
    <submittedName>
        <fullName evidence="8">Response regulator transcription factor</fullName>
    </submittedName>
</protein>
<evidence type="ECO:0000313" key="8">
    <source>
        <dbReference type="EMBL" id="UPL14786.1"/>
    </source>
</evidence>
<keyword evidence="9" id="KW-1185">Reference proteome</keyword>
<dbReference type="InterPro" id="IPR011006">
    <property type="entry name" value="CheY-like_superfamily"/>
</dbReference>
<evidence type="ECO:0000259" key="7">
    <source>
        <dbReference type="PROSITE" id="PS50110"/>
    </source>
</evidence>
<dbReference type="PROSITE" id="PS50043">
    <property type="entry name" value="HTH_LUXR_2"/>
    <property type="match status" value="1"/>
</dbReference>
<keyword evidence="1 5" id="KW-0597">Phosphoprotein</keyword>
<dbReference type="PANTHER" id="PTHR43214">
    <property type="entry name" value="TWO-COMPONENT RESPONSE REGULATOR"/>
    <property type="match status" value="1"/>
</dbReference>
<dbReference type="PROSITE" id="PS00622">
    <property type="entry name" value="HTH_LUXR_1"/>
    <property type="match status" value="1"/>
</dbReference>
<evidence type="ECO:0000313" key="9">
    <source>
        <dbReference type="Proteomes" id="UP000831963"/>
    </source>
</evidence>
<evidence type="ECO:0000256" key="2">
    <source>
        <dbReference type="ARBA" id="ARBA00023015"/>
    </source>
</evidence>
<dbReference type="Proteomes" id="UP000831963">
    <property type="component" value="Chromosome"/>
</dbReference>
<dbReference type="CDD" id="cd17535">
    <property type="entry name" value="REC_NarL-like"/>
    <property type="match status" value="1"/>
</dbReference>
<dbReference type="PANTHER" id="PTHR43214:SF24">
    <property type="entry name" value="TRANSCRIPTIONAL REGULATORY PROTEIN NARL-RELATED"/>
    <property type="match status" value="1"/>
</dbReference>
<feature type="modified residue" description="4-aspartylphosphate" evidence="5">
    <location>
        <position position="53"/>
    </location>
</feature>
<dbReference type="InterPro" id="IPR039420">
    <property type="entry name" value="WalR-like"/>
</dbReference>
<dbReference type="SUPFAM" id="SSF46894">
    <property type="entry name" value="C-terminal effector domain of the bipartite response regulators"/>
    <property type="match status" value="1"/>
</dbReference>
<evidence type="ECO:0000256" key="3">
    <source>
        <dbReference type="ARBA" id="ARBA00023125"/>
    </source>
</evidence>
<reference evidence="8 9" key="1">
    <citation type="submission" date="2021-06" db="EMBL/GenBank/DDBJ databases">
        <title>Genome-based taxonomic framework of Microbacterium strains isolated from marine environment, the description of four new species and reclassification of four preexisting species.</title>
        <authorList>
            <person name="Lee S.D."/>
            <person name="Kim S.-M."/>
            <person name="Byeon Y.-S."/>
            <person name="Yang H.L."/>
            <person name="Kim I.S."/>
        </authorList>
    </citation>
    <scope>NUCLEOTIDE SEQUENCE [LARGE SCALE GENOMIC DNA]</scope>
    <source>
        <strain evidence="8 9">SSW1-36</strain>
    </source>
</reference>
<feature type="domain" description="Response regulatory" evidence="7">
    <location>
        <begin position="2"/>
        <end position="118"/>
    </location>
</feature>
<gene>
    <name evidence="8" type="ORF">KV396_09970</name>
</gene>
<evidence type="ECO:0000256" key="5">
    <source>
        <dbReference type="PROSITE-ProRule" id="PRU00169"/>
    </source>
</evidence>
<dbReference type="PRINTS" id="PR00038">
    <property type="entry name" value="HTHLUXR"/>
</dbReference>
<name>A0ABY4ISI0_9MICO</name>
<dbReference type="InterPro" id="IPR001789">
    <property type="entry name" value="Sig_transdc_resp-reg_receiver"/>
</dbReference>
<dbReference type="SMART" id="SM00421">
    <property type="entry name" value="HTH_LUXR"/>
    <property type="match status" value="1"/>
</dbReference>
<evidence type="ECO:0000259" key="6">
    <source>
        <dbReference type="PROSITE" id="PS50043"/>
    </source>
</evidence>
<dbReference type="Pfam" id="PF00072">
    <property type="entry name" value="Response_reg"/>
    <property type="match status" value="1"/>
</dbReference>
<keyword evidence="2" id="KW-0805">Transcription regulation</keyword>
<dbReference type="RefSeq" id="WP_247955622.1">
    <property type="nucleotide sequence ID" value="NZ_CP078077.1"/>
</dbReference>
<dbReference type="CDD" id="cd06170">
    <property type="entry name" value="LuxR_C_like"/>
    <property type="match status" value="1"/>
</dbReference>
<dbReference type="PROSITE" id="PS50110">
    <property type="entry name" value="RESPONSE_REGULATORY"/>
    <property type="match status" value="1"/>
</dbReference>